<evidence type="ECO:0000313" key="5">
    <source>
        <dbReference type="Proteomes" id="UP001497392"/>
    </source>
</evidence>
<evidence type="ECO:0000256" key="2">
    <source>
        <dbReference type="ARBA" id="ARBA00022737"/>
    </source>
</evidence>
<comment type="subcellular location">
    <subcellularLocation>
        <location evidence="1">Cytoplasm</location>
        <location evidence="1">Cytoskeleton</location>
        <location evidence="1">Cilium axoneme</location>
    </subcellularLocation>
</comment>
<feature type="domain" description="Disease resistance R13L4/SHOC-2-like LRR" evidence="3">
    <location>
        <begin position="166"/>
        <end position="383"/>
    </location>
</feature>
<evidence type="ECO:0000256" key="1">
    <source>
        <dbReference type="ARBA" id="ARBA00004430"/>
    </source>
</evidence>
<keyword evidence="5" id="KW-1185">Reference proteome</keyword>
<dbReference type="PANTHER" id="PTHR45752:SF187">
    <property type="entry name" value="LEUCINE-RICH REPEAT AND IQ DOMAIN-CONTAINING PROTEIN 4"/>
    <property type="match status" value="1"/>
</dbReference>
<evidence type="ECO:0000313" key="4">
    <source>
        <dbReference type="EMBL" id="CAL5222866.1"/>
    </source>
</evidence>
<protein>
    <submittedName>
        <fullName evidence="4">G5292 protein</fullName>
    </submittedName>
</protein>
<dbReference type="Gene3D" id="3.80.10.10">
    <property type="entry name" value="Ribonuclease Inhibitor"/>
    <property type="match status" value="1"/>
</dbReference>
<name>A0ABP1FTV2_9CHLO</name>
<evidence type="ECO:0000259" key="3">
    <source>
        <dbReference type="Pfam" id="PF23598"/>
    </source>
</evidence>
<dbReference type="InterPro" id="IPR055414">
    <property type="entry name" value="LRR_R13L4/SHOC2-like"/>
</dbReference>
<dbReference type="EMBL" id="CAXHTA020000007">
    <property type="protein sequence ID" value="CAL5222866.1"/>
    <property type="molecule type" value="Genomic_DNA"/>
</dbReference>
<accession>A0ABP1FTV2</accession>
<keyword evidence="2" id="KW-0677">Repeat</keyword>
<organism evidence="4 5">
    <name type="scientific">Coccomyxa viridis</name>
    <dbReference type="NCBI Taxonomy" id="1274662"/>
    <lineage>
        <taxon>Eukaryota</taxon>
        <taxon>Viridiplantae</taxon>
        <taxon>Chlorophyta</taxon>
        <taxon>core chlorophytes</taxon>
        <taxon>Trebouxiophyceae</taxon>
        <taxon>Trebouxiophyceae incertae sedis</taxon>
        <taxon>Coccomyxaceae</taxon>
        <taxon>Coccomyxa</taxon>
    </lineage>
</organism>
<dbReference type="InterPro" id="IPR050715">
    <property type="entry name" value="LRR-SigEffector_domain"/>
</dbReference>
<reference evidence="4 5" key="1">
    <citation type="submission" date="2024-06" db="EMBL/GenBank/DDBJ databases">
        <authorList>
            <person name="Kraege A."/>
            <person name="Thomma B."/>
        </authorList>
    </citation>
    <scope>NUCLEOTIDE SEQUENCE [LARGE SCALE GENOMIC DNA]</scope>
</reference>
<dbReference type="Pfam" id="PF23598">
    <property type="entry name" value="LRR_14"/>
    <property type="match status" value="1"/>
</dbReference>
<dbReference type="SUPFAM" id="SSF52047">
    <property type="entry name" value="RNI-like"/>
    <property type="match status" value="1"/>
</dbReference>
<dbReference type="Proteomes" id="UP001497392">
    <property type="component" value="Unassembled WGS sequence"/>
</dbReference>
<gene>
    <name evidence="4" type="primary">g5292</name>
    <name evidence="4" type="ORF">VP750_LOCUS4525</name>
</gene>
<sequence length="558" mass="62802">MEGVSSCSKLSSRRKPAEIEALSDDVLLNIFEQASSVNGYHVLRALIPLVCKRWRSAIYGAKGVYLFRRIVLDYSRERSFAKCESRATRRPSLCRVARWIHKNVGNGNITYPCEFQAVHAERVKGTGFREDLATLLAVLGEKLHRLSVDGKTGLLDEFRFCFLWAVPNLRQLDLDSIAHKIKQKDFEKGVACLRHLEEFHISVWEDGAGLTSFPTALCSLPHLTRLSFECQDLGHLPRAVSQLTKLAHFSVRDGSIDHAEEGHLPSVLGCLPALETLVLVRCLRVVEGEGGPPLDYWHWRGMTNLTHLTLSGNLECPQEKLPPEVGFLKGLRELHLTYFAEVENQLHLSALTRLQSIRIDHSNMTRLPGWIGALPNLLKLDLEDVALAAWSSAGFTALQSLDILACEVAEVTNSISQLTCLTSLILDEVPLAKLSSKISCLKNLRHLDLDCTWFPKFPCALRALRAPKLQSVCLEGISRWGNRRKEEKIVSFSGGDQCETADRRPLKVEDLAWLPHHPCLQTVSITAPEEDDDEKALQSFRKKLNRVYGHDVLRIMYR</sequence>
<dbReference type="PANTHER" id="PTHR45752">
    <property type="entry name" value="LEUCINE-RICH REPEAT-CONTAINING"/>
    <property type="match status" value="1"/>
</dbReference>
<dbReference type="InterPro" id="IPR032675">
    <property type="entry name" value="LRR_dom_sf"/>
</dbReference>
<comment type="caution">
    <text evidence="4">The sequence shown here is derived from an EMBL/GenBank/DDBJ whole genome shotgun (WGS) entry which is preliminary data.</text>
</comment>
<proteinExistence type="predicted"/>